<name>A0A414NUZ7_9FIRM</name>
<organism evidence="6 7">
    <name type="scientific">Mitsuokella multacida</name>
    <dbReference type="NCBI Taxonomy" id="52226"/>
    <lineage>
        <taxon>Bacteria</taxon>
        <taxon>Bacillati</taxon>
        <taxon>Bacillota</taxon>
        <taxon>Negativicutes</taxon>
        <taxon>Selenomonadales</taxon>
        <taxon>Selenomonadaceae</taxon>
        <taxon>Mitsuokella</taxon>
    </lineage>
</organism>
<dbReference type="InterPro" id="IPR011330">
    <property type="entry name" value="Glyco_hydro/deAcase_b/a-brl"/>
</dbReference>
<dbReference type="GO" id="GO:0005975">
    <property type="term" value="P:carbohydrate metabolic process"/>
    <property type="evidence" value="ECO:0007669"/>
    <property type="project" value="InterPro"/>
</dbReference>
<evidence type="ECO:0000313" key="7">
    <source>
        <dbReference type="Proteomes" id="UP000283442"/>
    </source>
</evidence>
<gene>
    <name evidence="6" type="ORF">DW674_09820</name>
</gene>
<dbReference type="AlphaFoldDB" id="A0A414NUZ7"/>
<dbReference type="Pfam" id="PF04794">
    <property type="entry name" value="YdjC"/>
    <property type="match status" value="1"/>
</dbReference>
<dbReference type="GO" id="GO:0046872">
    <property type="term" value="F:metal ion binding"/>
    <property type="evidence" value="ECO:0007669"/>
    <property type="project" value="UniProtKB-KW"/>
</dbReference>
<dbReference type="InterPro" id="IPR006879">
    <property type="entry name" value="YdjC-like"/>
</dbReference>
<dbReference type="SUPFAM" id="SSF88713">
    <property type="entry name" value="Glycoside hydrolase/deacetylase"/>
    <property type="match status" value="1"/>
</dbReference>
<dbReference type="PANTHER" id="PTHR31609:SF1">
    <property type="entry name" value="CARBOHYDRATE DEACETYLASE"/>
    <property type="match status" value="1"/>
</dbReference>
<dbReference type="PANTHER" id="PTHR31609">
    <property type="entry name" value="YDJC DEACETYLASE FAMILY MEMBER"/>
    <property type="match status" value="1"/>
</dbReference>
<evidence type="ECO:0000256" key="3">
    <source>
        <dbReference type="ARBA" id="ARBA00022801"/>
    </source>
</evidence>
<keyword evidence="5" id="KW-0119">Carbohydrate metabolism</keyword>
<comment type="caution">
    <text evidence="6">The sequence shown here is derived from an EMBL/GenBank/DDBJ whole genome shotgun (WGS) entry which is preliminary data.</text>
</comment>
<reference evidence="6 7" key="1">
    <citation type="submission" date="2018-08" db="EMBL/GenBank/DDBJ databases">
        <title>A genome reference for cultivated species of the human gut microbiota.</title>
        <authorList>
            <person name="Zou Y."/>
            <person name="Xue W."/>
            <person name="Luo G."/>
        </authorList>
    </citation>
    <scope>NUCLEOTIDE SEQUENCE [LARGE SCALE GENOMIC DNA]</scope>
    <source>
        <strain evidence="6 7">AM25-21AC</strain>
    </source>
</reference>
<keyword evidence="2" id="KW-0479">Metal-binding</keyword>
<dbReference type="Proteomes" id="UP000283442">
    <property type="component" value="Unassembled WGS sequence"/>
</dbReference>
<evidence type="ECO:0000313" key="6">
    <source>
        <dbReference type="EMBL" id="RHF50766.1"/>
    </source>
</evidence>
<evidence type="ECO:0000256" key="2">
    <source>
        <dbReference type="ARBA" id="ARBA00022723"/>
    </source>
</evidence>
<sequence>MPSISCIKKEEVPVLRYIIINADDFGRHAEINRAVEEGLVHGCLRSATVMPGGAAFAGAIDIARRHEELGLGVHFTLVDGHPILPPEEIPSLVGSEGDFLPDHTALLKRYLKGSINLEEVRRELAAQLQKVEATGIPISHVDSHQHMHTLPGIIDIVLDLAARAGIRAVRTPRTPLFAGAFGGLGQLVGRLGLSTLARLAACKAHRRGLLTPDNFAGIVAGEAVSEGELLHLIAHLPQGTTEVMMHPGTKNDVLQEDSGWQHDFEAELAAILSPRVGEALRKAEVEPVNFRHLSCTAEQREN</sequence>
<evidence type="ECO:0000256" key="1">
    <source>
        <dbReference type="ARBA" id="ARBA00001946"/>
    </source>
</evidence>
<dbReference type="OrthoDB" id="9774177at2"/>
<proteinExistence type="predicted"/>
<comment type="cofactor">
    <cofactor evidence="1">
        <name>Mg(2+)</name>
        <dbReference type="ChEBI" id="CHEBI:18420"/>
    </cofactor>
</comment>
<keyword evidence="3" id="KW-0378">Hydrolase</keyword>
<dbReference type="GO" id="GO:0016787">
    <property type="term" value="F:hydrolase activity"/>
    <property type="evidence" value="ECO:0007669"/>
    <property type="project" value="UniProtKB-KW"/>
</dbReference>
<evidence type="ECO:0000256" key="5">
    <source>
        <dbReference type="ARBA" id="ARBA00023277"/>
    </source>
</evidence>
<dbReference type="EMBL" id="QRHE01000011">
    <property type="protein sequence ID" value="RHF50766.1"/>
    <property type="molecule type" value="Genomic_DNA"/>
</dbReference>
<keyword evidence="4" id="KW-0460">Magnesium</keyword>
<protein>
    <submittedName>
        <fullName evidence="6">ChbG/HpnK family deacetylase</fullName>
    </submittedName>
</protein>
<dbReference type="Gene3D" id="3.20.20.370">
    <property type="entry name" value="Glycoside hydrolase/deacetylase"/>
    <property type="match status" value="1"/>
</dbReference>
<evidence type="ECO:0000256" key="4">
    <source>
        <dbReference type="ARBA" id="ARBA00022842"/>
    </source>
</evidence>
<dbReference type="CDD" id="cd10808">
    <property type="entry name" value="YdjC"/>
    <property type="match status" value="1"/>
</dbReference>
<dbReference type="GO" id="GO:0019213">
    <property type="term" value="F:deacetylase activity"/>
    <property type="evidence" value="ECO:0007669"/>
    <property type="project" value="TreeGrafter"/>
</dbReference>
<accession>A0A414NUZ7</accession>